<dbReference type="AlphaFoldDB" id="A0AAD4XCZ0"/>
<comment type="caution">
    <text evidence="1">The sequence shown here is derived from an EMBL/GenBank/DDBJ whole genome shotgun (WGS) entry which is preliminary data.</text>
</comment>
<reference evidence="1" key="1">
    <citation type="submission" date="2022-04" db="EMBL/GenBank/DDBJ databases">
        <title>A functionally conserved STORR gene fusion in Papaver species that diverged 16.8 million years ago.</title>
        <authorList>
            <person name="Catania T."/>
        </authorList>
    </citation>
    <scope>NUCLEOTIDE SEQUENCE</scope>
    <source>
        <strain evidence="1">S-188037</strain>
    </source>
</reference>
<evidence type="ECO:0000313" key="2">
    <source>
        <dbReference type="Proteomes" id="UP001202328"/>
    </source>
</evidence>
<evidence type="ECO:0000313" key="1">
    <source>
        <dbReference type="EMBL" id="KAI3891221.1"/>
    </source>
</evidence>
<name>A0AAD4XCZ0_9MAGN</name>
<proteinExistence type="predicted"/>
<dbReference type="Proteomes" id="UP001202328">
    <property type="component" value="Unassembled WGS sequence"/>
</dbReference>
<keyword evidence="2" id="KW-1185">Reference proteome</keyword>
<organism evidence="1 2">
    <name type="scientific">Papaver atlanticum</name>
    <dbReference type="NCBI Taxonomy" id="357466"/>
    <lineage>
        <taxon>Eukaryota</taxon>
        <taxon>Viridiplantae</taxon>
        <taxon>Streptophyta</taxon>
        <taxon>Embryophyta</taxon>
        <taxon>Tracheophyta</taxon>
        <taxon>Spermatophyta</taxon>
        <taxon>Magnoliopsida</taxon>
        <taxon>Ranunculales</taxon>
        <taxon>Papaveraceae</taxon>
        <taxon>Papaveroideae</taxon>
        <taxon>Papaver</taxon>
    </lineage>
</organism>
<dbReference type="PROSITE" id="PS51257">
    <property type="entry name" value="PROKAR_LIPOPROTEIN"/>
    <property type="match status" value="1"/>
</dbReference>
<protein>
    <submittedName>
        <fullName evidence="1">Uncharacterized protein</fullName>
    </submittedName>
</protein>
<accession>A0AAD4XCZ0</accession>
<sequence>MCTALRFGAKNIEAGVGCGVGFGHGFGAGMIGCKPIMEVRGCKIIHLNTFHVSYLGMQFQRVCGAWDGERI</sequence>
<dbReference type="EMBL" id="JAJJMB010012081">
    <property type="protein sequence ID" value="KAI3891221.1"/>
    <property type="molecule type" value="Genomic_DNA"/>
</dbReference>
<gene>
    <name evidence="1" type="ORF">MKW98_007526</name>
</gene>